<sequence length="197" mass="21741">MGDYFERIVDVEVSGTEAAATAERMIDWMVSRGWLTREMSGEVMYSLQVSEGHVPGPDWGEITQEWGADWMPGPVAVITVRDAHYPGQGGIPPSSVDCPRCAATAVIIDYPNAWEPDEAVWQPFSEAIDNWRYTGDGPMTCRACGVTSPITSWEWADGFALGALAFDFWNWPPLSDSFVAEFAAHLGHRIVQHGGKF</sequence>
<proteinExistence type="predicted"/>
<organism evidence="1 2">
    <name type="scientific">Nocardia neocaledoniensis</name>
    <dbReference type="NCBI Taxonomy" id="236511"/>
    <lineage>
        <taxon>Bacteria</taxon>
        <taxon>Bacillati</taxon>
        <taxon>Actinomycetota</taxon>
        <taxon>Actinomycetes</taxon>
        <taxon>Mycobacteriales</taxon>
        <taxon>Nocardiaceae</taxon>
        <taxon>Nocardia</taxon>
    </lineage>
</organism>
<keyword evidence="2" id="KW-1185">Reference proteome</keyword>
<dbReference type="RefSeq" id="WP_110037273.1">
    <property type="nucleotide sequence ID" value="NZ_QGTL01000003.1"/>
</dbReference>
<evidence type="ECO:0000313" key="2">
    <source>
        <dbReference type="Proteomes" id="UP000246410"/>
    </source>
</evidence>
<evidence type="ECO:0000313" key="1">
    <source>
        <dbReference type="EMBL" id="PWV77855.1"/>
    </source>
</evidence>
<reference evidence="1 2" key="1">
    <citation type="submission" date="2018-05" db="EMBL/GenBank/DDBJ databases">
        <title>Genomic Encyclopedia of Type Strains, Phase IV (KMG-IV): sequencing the most valuable type-strain genomes for metagenomic binning, comparative biology and taxonomic classification.</title>
        <authorList>
            <person name="Goeker M."/>
        </authorList>
    </citation>
    <scope>NUCLEOTIDE SEQUENCE [LARGE SCALE GENOMIC DNA]</scope>
    <source>
        <strain evidence="1 2">DSM 44717</strain>
    </source>
</reference>
<protein>
    <submittedName>
        <fullName evidence="1">Uncharacterized protein</fullName>
    </submittedName>
</protein>
<gene>
    <name evidence="1" type="ORF">DFR69_103455</name>
</gene>
<dbReference type="EMBL" id="QGTL01000003">
    <property type="protein sequence ID" value="PWV77855.1"/>
    <property type="molecule type" value="Genomic_DNA"/>
</dbReference>
<accession>A0A317NRY4</accession>
<name>A0A317NRY4_9NOCA</name>
<dbReference type="AlphaFoldDB" id="A0A317NRY4"/>
<dbReference type="Proteomes" id="UP000246410">
    <property type="component" value="Unassembled WGS sequence"/>
</dbReference>
<comment type="caution">
    <text evidence="1">The sequence shown here is derived from an EMBL/GenBank/DDBJ whole genome shotgun (WGS) entry which is preliminary data.</text>
</comment>